<reference evidence="3" key="1">
    <citation type="submission" date="2025-08" db="UniProtKB">
        <authorList>
            <consortium name="Ensembl"/>
        </authorList>
    </citation>
    <scope>IDENTIFICATION</scope>
</reference>
<dbReference type="AlphaFoldDB" id="A0A8D2ANQ5"/>
<dbReference type="Proteomes" id="UP000694564">
    <property type="component" value="Chromosome 3"/>
</dbReference>
<evidence type="ECO:0000256" key="1">
    <source>
        <dbReference type="SAM" id="Coils"/>
    </source>
</evidence>
<protein>
    <recommendedName>
        <fullName evidence="2">Nmi/IFP 35 domain-containing protein</fullName>
    </recommendedName>
</protein>
<feature type="coiled-coil region" evidence="1">
    <location>
        <begin position="32"/>
        <end position="66"/>
    </location>
</feature>
<keyword evidence="4" id="KW-1185">Reference proteome</keyword>
<name>A0A8D2ANQ5_SCIVU</name>
<dbReference type="PANTHER" id="PTHR15225:SF4">
    <property type="entry name" value="N-MYC-INTERACTOR"/>
    <property type="match status" value="1"/>
</dbReference>
<evidence type="ECO:0000313" key="4">
    <source>
        <dbReference type="Proteomes" id="UP000694564"/>
    </source>
</evidence>
<dbReference type="InterPro" id="IPR009938">
    <property type="entry name" value="Nmi/IFP35_N"/>
</dbReference>
<dbReference type="Ensembl" id="ENSSVLT00005004972.1">
    <property type="protein sequence ID" value="ENSSVLP00005004515.1"/>
    <property type="gene ID" value="ENSSVLG00005003611.1"/>
</dbReference>
<dbReference type="OrthoDB" id="9903237at2759"/>
<dbReference type="PANTHER" id="PTHR15225">
    <property type="entry name" value="INTERFERON-INDUCED PROTEIN 35/NMI N-MYC/STAT INTERACTING PROTEIN"/>
    <property type="match status" value="1"/>
</dbReference>
<dbReference type="Pfam" id="PF07334">
    <property type="entry name" value="IFP_35_N"/>
    <property type="match status" value="1"/>
</dbReference>
<keyword evidence="1" id="KW-0175">Coiled coil</keyword>
<reference evidence="3" key="2">
    <citation type="submission" date="2025-09" db="UniProtKB">
        <authorList>
            <consortium name="Ensembl"/>
        </authorList>
    </citation>
    <scope>IDENTIFICATION</scope>
</reference>
<accession>A0A8D2ANQ5</accession>
<organism evidence="3 4">
    <name type="scientific">Sciurus vulgaris</name>
    <name type="common">Eurasian red squirrel</name>
    <dbReference type="NCBI Taxonomy" id="55149"/>
    <lineage>
        <taxon>Eukaryota</taxon>
        <taxon>Metazoa</taxon>
        <taxon>Chordata</taxon>
        <taxon>Craniata</taxon>
        <taxon>Vertebrata</taxon>
        <taxon>Euteleostomi</taxon>
        <taxon>Mammalia</taxon>
        <taxon>Eutheria</taxon>
        <taxon>Euarchontoglires</taxon>
        <taxon>Glires</taxon>
        <taxon>Rodentia</taxon>
        <taxon>Sciuromorpha</taxon>
        <taxon>Sciuridae</taxon>
        <taxon>Sciurinae</taxon>
        <taxon>Sciurini</taxon>
        <taxon>Sciurus</taxon>
    </lineage>
</organism>
<evidence type="ECO:0000259" key="2">
    <source>
        <dbReference type="Pfam" id="PF07334"/>
    </source>
</evidence>
<proteinExistence type="predicted"/>
<sequence>MEADKDNNKQLFKEHWTDEELMKDEQKKQGLIDEITKENIHLKEEIQKLEAELQEAVKDFQIEEDISETKMKFTSLETPENVSQFSNISCSFQVKSHVPYEIQKGQALITFEEEEGMTNLFFFLRKKKKKNL</sequence>
<evidence type="ECO:0000313" key="3">
    <source>
        <dbReference type="Ensembl" id="ENSSVLP00005004515.1"/>
    </source>
</evidence>
<feature type="domain" description="Nmi/IFP 35" evidence="2">
    <location>
        <begin position="31"/>
        <end position="106"/>
    </location>
</feature>
<dbReference type="GO" id="GO:0005737">
    <property type="term" value="C:cytoplasm"/>
    <property type="evidence" value="ECO:0007669"/>
    <property type="project" value="TreeGrafter"/>
</dbReference>
<dbReference type="GeneTree" id="ENSGT00530000063686"/>